<feature type="region of interest" description="GTP cyclohydrolase II" evidence="19">
    <location>
        <begin position="211"/>
        <end position="423"/>
    </location>
</feature>
<dbReference type="GO" id="GO:0005525">
    <property type="term" value="F:GTP binding"/>
    <property type="evidence" value="ECO:0007669"/>
    <property type="project" value="UniProtKB-KW"/>
</dbReference>
<feature type="binding site" evidence="19">
    <location>
        <position position="361"/>
    </location>
    <ligand>
        <name>GTP</name>
        <dbReference type="ChEBI" id="CHEBI:37565"/>
    </ligand>
</feature>
<feature type="binding site" evidence="19">
    <location>
        <position position="326"/>
    </location>
    <ligand>
        <name>GTP</name>
        <dbReference type="ChEBI" id="CHEBI:37565"/>
    </ligand>
</feature>
<feature type="binding site" evidence="19">
    <location>
        <position position="173"/>
    </location>
    <ligand>
        <name>D-ribulose 5-phosphate</name>
        <dbReference type="ChEBI" id="CHEBI:58121"/>
    </ligand>
</feature>
<reference evidence="21 22" key="1">
    <citation type="journal article" date="2015" name="Microbiome">
        <title>Genomic resolution of linkages in carbon, nitrogen, and sulfur cycling among widespread estuary sediment bacteria.</title>
        <authorList>
            <person name="Baker B.J."/>
            <person name="Lazar C.S."/>
            <person name="Teske A.P."/>
            <person name="Dick G.J."/>
        </authorList>
    </citation>
    <scope>NUCLEOTIDE SEQUENCE [LARGE SCALE GENOMIC DNA]</scope>
    <source>
        <strain evidence="21">DG_54_3</strain>
    </source>
</reference>
<feature type="active site" description="Proton acceptor; for GTP cyclohydrolase activity" evidence="19">
    <location>
        <position position="338"/>
    </location>
</feature>
<comment type="cofactor">
    <cofactor evidence="2">
        <name>Mn(2+)</name>
        <dbReference type="ChEBI" id="CHEBI:29035"/>
    </cofactor>
</comment>
<keyword evidence="12 19" id="KW-0460">Magnesium</keyword>
<evidence type="ECO:0000313" key="22">
    <source>
        <dbReference type="Proteomes" id="UP000051861"/>
    </source>
</evidence>
<evidence type="ECO:0000256" key="4">
    <source>
        <dbReference type="ARBA" id="ARBA00004853"/>
    </source>
</evidence>
<name>A0A0S7Y5A3_UNCSA</name>
<comment type="catalytic activity">
    <reaction evidence="18 19">
        <text>GTP + 4 H2O = 2,5-diamino-6-hydroxy-4-(5-phosphoribosylamino)-pyrimidine + formate + 2 phosphate + 3 H(+)</text>
        <dbReference type="Rhea" id="RHEA:23704"/>
        <dbReference type="ChEBI" id="CHEBI:15377"/>
        <dbReference type="ChEBI" id="CHEBI:15378"/>
        <dbReference type="ChEBI" id="CHEBI:15740"/>
        <dbReference type="ChEBI" id="CHEBI:37565"/>
        <dbReference type="ChEBI" id="CHEBI:43474"/>
        <dbReference type="ChEBI" id="CHEBI:58614"/>
        <dbReference type="EC" id="3.5.4.25"/>
    </reaction>
</comment>
<dbReference type="PANTHER" id="PTHR21327">
    <property type="entry name" value="GTP CYCLOHYDROLASE II-RELATED"/>
    <property type="match status" value="1"/>
</dbReference>
<keyword evidence="7 19" id="KW-0686">Riboflavin biosynthesis</keyword>
<evidence type="ECO:0000256" key="17">
    <source>
        <dbReference type="ARBA" id="ARBA00043932"/>
    </source>
</evidence>
<keyword evidence="11 19" id="KW-0862">Zinc</keyword>
<dbReference type="InterPro" id="IPR000422">
    <property type="entry name" value="DHBP_synthase_RibB"/>
</dbReference>
<feature type="binding site" evidence="19">
    <location>
        <position position="366"/>
    </location>
    <ligand>
        <name>GTP</name>
        <dbReference type="ChEBI" id="CHEBI:37565"/>
    </ligand>
</feature>
<comment type="function">
    <text evidence="17 19">Catalyzes the conversion of GTP to 2,5-diamino-6-ribosylamino-4(3H)-pyrimidinone 5'-phosphate (DARP), formate and pyrophosphate.</text>
</comment>
<dbReference type="Pfam" id="PF00926">
    <property type="entry name" value="DHBP_synthase"/>
    <property type="match status" value="1"/>
</dbReference>
<dbReference type="GO" id="GO:0008270">
    <property type="term" value="F:zinc ion binding"/>
    <property type="evidence" value="ECO:0007669"/>
    <property type="project" value="UniProtKB-UniRule"/>
</dbReference>
<feature type="site" description="Essential for DHBP synthase activity" evidence="19">
    <location>
        <position position="173"/>
    </location>
</feature>
<feature type="binding site" evidence="19">
    <location>
        <begin position="34"/>
        <end position="35"/>
    </location>
    <ligand>
        <name>D-ribulose 5-phosphate</name>
        <dbReference type="ChEBI" id="CHEBI:58121"/>
    </ligand>
</feature>
<gene>
    <name evidence="19" type="primary">ribBA</name>
    <name evidence="21" type="ORF">AMJ44_03425</name>
</gene>
<feature type="active site" description="Nucleophile; for GTP cyclohydrolase activity" evidence="19">
    <location>
        <position position="340"/>
    </location>
</feature>
<dbReference type="NCBIfam" id="TIGR00505">
    <property type="entry name" value="ribA"/>
    <property type="match status" value="1"/>
</dbReference>
<comment type="pathway">
    <text evidence="4 19">Cofactor biosynthesis; riboflavin biosynthesis; 5-amino-6-(D-ribitylamino)uracil from GTP: step 1/4.</text>
</comment>
<dbReference type="GO" id="GO:0005829">
    <property type="term" value="C:cytosol"/>
    <property type="evidence" value="ECO:0007669"/>
    <property type="project" value="TreeGrafter"/>
</dbReference>
<keyword evidence="13 19" id="KW-0342">GTP-binding</keyword>
<dbReference type="GO" id="GO:0003935">
    <property type="term" value="F:GTP cyclohydrolase II activity"/>
    <property type="evidence" value="ECO:0007669"/>
    <property type="project" value="UniProtKB-UniRule"/>
</dbReference>
<feature type="binding site" evidence="19">
    <location>
        <begin position="149"/>
        <end position="153"/>
    </location>
    <ligand>
        <name>D-ribulose 5-phosphate</name>
        <dbReference type="ChEBI" id="CHEBI:58121"/>
    </ligand>
</feature>
<dbReference type="EC" id="4.1.99.12" evidence="19"/>
<dbReference type="Gene3D" id="3.40.50.10990">
    <property type="entry name" value="GTP cyclohydrolase II"/>
    <property type="match status" value="1"/>
</dbReference>
<evidence type="ECO:0000313" key="21">
    <source>
        <dbReference type="EMBL" id="KPJ69579.1"/>
    </source>
</evidence>
<evidence type="ECO:0000256" key="18">
    <source>
        <dbReference type="ARBA" id="ARBA00049295"/>
    </source>
</evidence>
<evidence type="ECO:0000256" key="7">
    <source>
        <dbReference type="ARBA" id="ARBA00022619"/>
    </source>
</evidence>
<evidence type="ECO:0000256" key="15">
    <source>
        <dbReference type="ARBA" id="ARBA00023239"/>
    </source>
</evidence>
<evidence type="ECO:0000256" key="2">
    <source>
        <dbReference type="ARBA" id="ARBA00001936"/>
    </source>
</evidence>
<evidence type="ECO:0000256" key="11">
    <source>
        <dbReference type="ARBA" id="ARBA00022833"/>
    </source>
</evidence>
<evidence type="ECO:0000256" key="6">
    <source>
        <dbReference type="ARBA" id="ARBA00005520"/>
    </source>
</evidence>
<comment type="similarity">
    <text evidence="19">In the C-terminal section; belongs to the GTP cyclohydrolase II family.</text>
</comment>
<dbReference type="EC" id="3.5.4.25" evidence="19"/>
<dbReference type="EMBL" id="LIZX01000021">
    <property type="protein sequence ID" value="KPJ69579.1"/>
    <property type="molecule type" value="Genomic_DNA"/>
</dbReference>
<feature type="binding site" evidence="19">
    <location>
        <position position="35"/>
    </location>
    <ligand>
        <name>Mg(2+)</name>
        <dbReference type="ChEBI" id="CHEBI:18420"/>
        <label>2</label>
    </ligand>
</feature>
<evidence type="ECO:0000256" key="5">
    <source>
        <dbReference type="ARBA" id="ARBA00004904"/>
    </source>
</evidence>
<comment type="cofactor">
    <cofactor evidence="19">
        <name>Zn(2+)</name>
        <dbReference type="ChEBI" id="CHEBI:29105"/>
    </cofactor>
    <text evidence="19">Binds 1 zinc ion per subunit.</text>
</comment>
<feature type="binding site" evidence="19">
    <location>
        <position position="279"/>
    </location>
    <ligand>
        <name>Zn(2+)</name>
        <dbReference type="ChEBI" id="CHEBI:29105"/>
        <note>catalytic</note>
    </ligand>
</feature>
<comment type="caution">
    <text evidence="21">The sequence shown here is derived from an EMBL/GenBank/DDBJ whole genome shotgun (WGS) entry which is preliminary data.</text>
</comment>
<dbReference type="InterPro" id="IPR017945">
    <property type="entry name" value="DHBP_synth_RibB-like_a/b_dom"/>
</dbReference>
<feature type="binding site" evidence="19">
    <location>
        <position position="266"/>
    </location>
    <ligand>
        <name>Zn(2+)</name>
        <dbReference type="ChEBI" id="CHEBI:29105"/>
        <note>catalytic</note>
    </ligand>
</feature>
<dbReference type="PANTHER" id="PTHR21327:SF18">
    <property type="entry name" value="3,4-DIHYDROXY-2-BUTANONE 4-PHOSPHATE SYNTHASE"/>
    <property type="match status" value="1"/>
</dbReference>
<evidence type="ECO:0000259" key="20">
    <source>
        <dbReference type="Pfam" id="PF00925"/>
    </source>
</evidence>
<feature type="binding site" evidence="19">
    <location>
        <begin position="261"/>
        <end position="265"/>
    </location>
    <ligand>
        <name>GTP</name>
        <dbReference type="ChEBI" id="CHEBI:37565"/>
    </ligand>
</feature>
<evidence type="ECO:0000256" key="10">
    <source>
        <dbReference type="ARBA" id="ARBA00022801"/>
    </source>
</evidence>
<feature type="site" description="Essential for DHBP synthase activity" evidence="19">
    <location>
        <position position="135"/>
    </location>
</feature>
<evidence type="ECO:0000256" key="9">
    <source>
        <dbReference type="ARBA" id="ARBA00022741"/>
    </source>
</evidence>
<evidence type="ECO:0000256" key="12">
    <source>
        <dbReference type="ARBA" id="ARBA00022842"/>
    </source>
</evidence>
<accession>A0A0S7Y5A3</accession>
<dbReference type="CDD" id="cd00641">
    <property type="entry name" value="GTP_cyclohydro2"/>
    <property type="match status" value="1"/>
</dbReference>
<feature type="domain" description="GTP cyclohydrolase II" evidence="20">
    <location>
        <begin position="217"/>
        <end position="382"/>
    </location>
</feature>
<comment type="pathway">
    <text evidence="5 19">Cofactor biosynthesis; riboflavin biosynthesis; 2-hydroxy-3-oxobutyl phosphate from D-ribulose 5-phosphate: step 1/1.</text>
</comment>
<dbReference type="Pfam" id="PF00925">
    <property type="entry name" value="GTP_cyclohydro2"/>
    <property type="match status" value="1"/>
</dbReference>
<dbReference type="PATRIC" id="fig|1703775.3.peg.631"/>
<dbReference type="UniPathway" id="UPA00275">
    <property type="reaction ID" value="UER00399"/>
</dbReference>
<dbReference type="SUPFAM" id="SSF142695">
    <property type="entry name" value="RibA-like"/>
    <property type="match status" value="1"/>
</dbReference>
<feature type="binding site" evidence="19">
    <location>
        <position position="152"/>
    </location>
    <ligand>
        <name>Mg(2+)</name>
        <dbReference type="ChEBI" id="CHEBI:18420"/>
        <label>2</label>
    </ligand>
</feature>
<evidence type="ECO:0000256" key="14">
    <source>
        <dbReference type="ARBA" id="ARBA00023211"/>
    </source>
</evidence>
<dbReference type="NCBIfam" id="TIGR00506">
    <property type="entry name" value="ribB"/>
    <property type="match status" value="1"/>
</dbReference>
<comment type="similarity">
    <text evidence="6 19">In the N-terminal section; belongs to the DHBP synthase family.</text>
</comment>
<keyword evidence="14 19" id="KW-0464">Manganese</keyword>
<dbReference type="NCBIfam" id="NF006803">
    <property type="entry name" value="PRK09311.1"/>
    <property type="match status" value="1"/>
</dbReference>
<dbReference type="InterPro" id="IPR032677">
    <property type="entry name" value="GTP_cyclohydro_II"/>
</dbReference>
<feature type="binding site" evidence="19">
    <location>
        <position position="39"/>
    </location>
    <ligand>
        <name>D-ribulose 5-phosphate</name>
        <dbReference type="ChEBI" id="CHEBI:58121"/>
    </ligand>
</feature>
<comment type="function">
    <text evidence="3 19">Catalyzes the conversion of D-ribulose 5-phosphate to formate and 3,4-dihydroxy-2-butanone 4-phosphate.</text>
</comment>
<dbReference type="NCBIfam" id="NF001591">
    <property type="entry name" value="PRK00393.1"/>
    <property type="match status" value="1"/>
</dbReference>
<evidence type="ECO:0000256" key="19">
    <source>
        <dbReference type="HAMAP-Rule" id="MF_01283"/>
    </source>
</evidence>
<dbReference type="HAMAP" id="MF_00179">
    <property type="entry name" value="RibA"/>
    <property type="match status" value="1"/>
</dbReference>
<keyword evidence="15 19" id="KW-0456">Lyase</keyword>
<dbReference type="GO" id="GO:0009231">
    <property type="term" value="P:riboflavin biosynthetic process"/>
    <property type="evidence" value="ECO:0007669"/>
    <property type="project" value="UniProtKB-UniRule"/>
</dbReference>
<dbReference type="FunFam" id="3.90.870.10:FF:000001">
    <property type="entry name" value="Riboflavin biosynthesis protein RibBA"/>
    <property type="match status" value="1"/>
</dbReference>
<keyword evidence="10 19" id="KW-0378">Hydrolase</keyword>
<comment type="cofactor">
    <cofactor evidence="19">
        <name>Mg(2+)</name>
        <dbReference type="ChEBI" id="CHEBI:18420"/>
    </cofactor>
    <cofactor evidence="19">
        <name>Mn(2+)</name>
        <dbReference type="ChEBI" id="CHEBI:29035"/>
    </cofactor>
    <text evidence="19">Binds 2 divalent metal cations per subunit. Magnesium or manganese.</text>
</comment>
<feature type="binding site" evidence="19">
    <location>
        <position position="277"/>
    </location>
    <ligand>
        <name>Zn(2+)</name>
        <dbReference type="ChEBI" id="CHEBI:29105"/>
        <note>catalytic</note>
    </ligand>
</feature>
<feature type="region of interest" description="DHBP synthase" evidence="19">
    <location>
        <begin position="1"/>
        <end position="210"/>
    </location>
</feature>
<dbReference type="GO" id="GO:0000287">
    <property type="term" value="F:magnesium ion binding"/>
    <property type="evidence" value="ECO:0007669"/>
    <property type="project" value="UniProtKB-UniRule"/>
</dbReference>
<evidence type="ECO:0000256" key="8">
    <source>
        <dbReference type="ARBA" id="ARBA00022723"/>
    </source>
</evidence>
<sequence length="423" mass="47464">MDNSKYKIKFNTIEEAIEAVQNGRMVIVVDDKDRENEGDLVLAAEKVTPEAINFMISYGRGLVCVPMTEERLNELVLPQMVEYNRESMKTAFTISVDAHPKHGVTTGISPGDRAKTIEILINPKSSKDDLVRPGHIFPLRVSEGGVLRRAGHTEAALDLARLASLYPAAVICEIIDPDGYMARIPELLEFAKNHKLKIISIADLISYRIQKEKLVRRISETKLPTKYGEFVAYGYKDLLTGDHHVALVKGKVSHQMNILVRVHSECLTGDVFGSLRCDCGEQLHKALEKIEFCGQGVLLYMRQEGRGIGLADKLRAYQVQDHGLDTVEANRYLGYPPDLRNYGIGAQILTDLGLSSIRLITNNPRKIVGLEGYGLKVVERIPLEIEPNQYNLKYLNTKRQKLGHIMGEVYKNGKSNRRKSGRK</sequence>
<keyword evidence="16 19" id="KW-0511">Multifunctional enzyme</keyword>
<protein>
    <recommendedName>
        <fullName evidence="19">Riboflavin biosynthesis protein RibBA</fullName>
    </recommendedName>
    <domain>
        <recommendedName>
            <fullName evidence="19">3,4-dihydroxy-2-butanone 4-phosphate synthase</fullName>
            <shortName evidence="19">DHBP synthase</shortName>
            <ecNumber evidence="19">4.1.99.12</ecNumber>
        </recommendedName>
    </domain>
    <domain>
        <recommendedName>
            <fullName evidence="19">GTP cyclohydrolase-2</fullName>
            <ecNumber evidence="19">3.5.4.25</ecNumber>
        </recommendedName>
        <alternativeName>
            <fullName evidence="19">GTP cyclohydrolase II</fullName>
        </alternativeName>
    </domain>
</protein>
<comment type="catalytic activity">
    <reaction evidence="1 19">
        <text>D-ribulose 5-phosphate = (2S)-2-hydroxy-3-oxobutyl phosphate + formate + H(+)</text>
        <dbReference type="Rhea" id="RHEA:18457"/>
        <dbReference type="ChEBI" id="CHEBI:15378"/>
        <dbReference type="ChEBI" id="CHEBI:15740"/>
        <dbReference type="ChEBI" id="CHEBI:58121"/>
        <dbReference type="ChEBI" id="CHEBI:58830"/>
        <dbReference type="EC" id="4.1.99.12"/>
    </reaction>
</comment>
<proteinExistence type="inferred from homology"/>
<feature type="binding site" evidence="19">
    <location>
        <position position="282"/>
    </location>
    <ligand>
        <name>GTP</name>
        <dbReference type="ChEBI" id="CHEBI:37565"/>
    </ligand>
</feature>
<dbReference type="SUPFAM" id="SSF55821">
    <property type="entry name" value="YrdC/RibB"/>
    <property type="match status" value="1"/>
</dbReference>
<keyword evidence="9 19" id="KW-0547">Nucleotide-binding</keyword>
<evidence type="ECO:0000256" key="1">
    <source>
        <dbReference type="ARBA" id="ARBA00000141"/>
    </source>
</evidence>
<feature type="binding site" evidence="19">
    <location>
        <begin position="304"/>
        <end position="306"/>
    </location>
    <ligand>
        <name>GTP</name>
        <dbReference type="ChEBI" id="CHEBI:37565"/>
    </ligand>
</feature>
<dbReference type="PIRSF" id="PIRSF001259">
    <property type="entry name" value="RibA"/>
    <property type="match status" value="1"/>
</dbReference>
<dbReference type="HAMAP" id="MF_00180">
    <property type="entry name" value="RibB"/>
    <property type="match status" value="1"/>
</dbReference>
<feature type="binding site" evidence="19">
    <location>
        <position position="35"/>
    </location>
    <ligand>
        <name>Mg(2+)</name>
        <dbReference type="ChEBI" id="CHEBI:18420"/>
        <label>1</label>
    </ligand>
</feature>
<dbReference type="FunFam" id="3.40.50.10990:FF:000001">
    <property type="entry name" value="Riboflavin biosynthesis protein RibBA"/>
    <property type="match status" value="1"/>
</dbReference>
<dbReference type="AlphaFoldDB" id="A0A0S7Y5A3"/>
<dbReference type="GO" id="GO:0008686">
    <property type="term" value="F:3,4-dihydroxy-2-butanone-4-phosphate synthase activity"/>
    <property type="evidence" value="ECO:0007669"/>
    <property type="project" value="UniProtKB-UniRule"/>
</dbReference>
<dbReference type="InterPro" id="IPR000926">
    <property type="entry name" value="RibA"/>
</dbReference>
<organism evidence="21 22">
    <name type="scientific">candidate division WOR-1 bacterium DG_54_3</name>
    <dbReference type="NCBI Taxonomy" id="1703775"/>
    <lineage>
        <taxon>Bacteria</taxon>
        <taxon>Bacillati</taxon>
        <taxon>Saganbacteria</taxon>
    </lineage>
</organism>
<evidence type="ECO:0000256" key="3">
    <source>
        <dbReference type="ARBA" id="ARBA00002284"/>
    </source>
</evidence>
<evidence type="ECO:0000256" key="13">
    <source>
        <dbReference type="ARBA" id="ARBA00023134"/>
    </source>
</evidence>
<dbReference type="InterPro" id="IPR016299">
    <property type="entry name" value="Riboflavin_synth_RibBA"/>
</dbReference>
<dbReference type="Proteomes" id="UP000051861">
    <property type="component" value="Unassembled WGS sequence"/>
</dbReference>
<keyword evidence="8 19" id="KW-0479">Metal-binding</keyword>
<dbReference type="Gene3D" id="3.90.870.10">
    <property type="entry name" value="DHBP synthase"/>
    <property type="match status" value="1"/>
</dbReference>
<dbReference type="InterPro" id="IPR036144">
    <property type="entry name" value="RibA-like_sf"/>
</dbReference>
<dbReference type="HAMAP" id="MF_01283">
    <property type="entry name" value="RibBA"/>
    <property type="match status" value="1"/>
</dbReference>
<dbReference type="GO" id="GO:0030145">
    <property type="term" value="F:manganese ion binding"/>
    <property type="evidence" value="ECO:0007669"/>
    <property type="project" value="UniProtKB-UniRule"/>
</dbReference>
<evidence type="ECO:0000256" key="16">
    <source>
        <dbReference type="ARBA" id="ARBA00023268"/>
    </source>
</evidence>